<keyword evidence="5 12" id="KW-0597">Phosphoprotein</keyword>
<evidence type="ECO:0000259" key="15">
    <source>
        <dbReference type="Pfam" id="PF00511"/>
    </source>
</evidence>
<keyword evidence="7 12" id="KW-0235">DNA replication</keyword>
<sequence>MTMASLQRTLEDLQQQETELLESDPDTLEGLQLYWKVVRRTNLLLNAAGKSGLCRIGNQKIPPSAVTEKEAKDAIHMQVLVESLMRSPYASLGWSLSDIFPLLVNTAPEGLKKRPRRVSVTFNRDPNTENEYPYWERVYFHDPSSDTWCEAECGADKTGLYYTGCDTTGKTYYTTWLREGRKHYPDGKLTWSLKFCSGSQADDSEPEEDSEDDDLDGLPPPLLESTQASAPSTPSPPELSLYSLPGTSQDLRPPPAPKKPRSARLPSRPPNKRPAPAKKTTEKRPTKRARTKPASSKGTGRQERLVGLEPDEVGTSHQTVGRGGGHTVRQLLREASDPVGLCFEGKTGQLKTIRYRVVHGPYKYQRISTAWHWIDHDTPSTSKIIVTFHNESERQTFLDSFKIIGSGVRVFRCSLQGL</sequence>
<reference evidence="16" key="1">
    <citation type="journal article" date="2017" name="Virus Evol.">
        <title>Unique genome organization of non-mammalian papillomaviruses provides insights into the evolution of viral early proteins.</title>
        <authorList>
            <person name="Van Doorslaer K."/>
            <person name="Ruoppolo V."/>
            <person name="Schmidt A."/>
            <person name="Lescroel A."/>
            <person name="Jongsomjit D."/>
            <person name="Elrod M."/>
            <person name="Kraberger S."/>
            <person name="Stainton D."/>
            <person name="Dugger K.M."/>
            <person name="Ballard G."/>
            <person name="Ainley D.G."/>
            <person name="Varsani A."/>
        </authorList>
    </citation>
    <scope>NUCLEOTIDE SEQUENCE [LARGE SCALE GENOMIC DNA]</scope>
</reference>
<keyword evidence="6 12" id="KW-1048">Host nucleus</keyword>
<gene>
    <name evidence="12 16" type="primary">E2</name>
</gene>
<keyword evidence="3 12" id="KW-0678">Repressor</keyword>
<evidence type="ECO:0000256" key="4">
    <source>
        <dbReference type="ARBA" id="ARBA00022518"/>
    </source>
</evidence>
<evidence type="ECO:0000313" key="16">
    <source>
        <dbReference type="EMBL" id="ATL23482.1"/>
    </source>
</evidence>
<dbReference type="SUPFAM" id="SSF54957">
    <property type="entry name" value="Viral DNA-binding domain"/>
    <property type="match status" value="1"/>
</dbReference>
<dbReference type="InterPro" id="IPR001866">
    <property type="entry name" value="PPV_E2_N"/>
</dbReference>
<dbReference type="InterPro" id="IPR035975">
    <property type="entry name" value="E2/EBNA1_C_sf"/>
</dbReference>
<evidence type="ECO:0000256" key="13">
    <source>
        <dbReference type="SAM" id="MobiDB-lite"/>
    </source>
</evidence>
<comment type="similarity">
    <text evidence="12">Belongs to the papillomaviridae E2 protein family.</text>
</comment>
<accession>A0A291PWJ9</accession>
<feature type="domain" description="Papillomavirus E2 C-terminal" evidence="15">
    <location>
        <begin position="341"/>
        <end position="415"/>
    </location>
</feature>
<dbReference type="Pfam" id="PF00511">
    <property type="entry name" value="PPV_E2_C"/>
    <property type="match status" value="1"/>
</dbReference>
<feature type="compositionally biased region" description="Low complexity" evidence="13">
    <location>
        <begin position="223"/>
        <end position="245"/>
    </location>
</feature>
<evidence type="ECO:0000256" key="10">
    <source>
        <dbReference type="ARBA" id="ARBA00023159"/>
    </source>
</evidence>
<evidence type="ECO:0000256" key="7">
    <source>
        <dbReference type="ARBA" id="ARBA00022705"/>
    </source>
</evidence>
<dbReference type="Proteomes" id="UP000246759">
    <property type="component" value="Segment"/>
</dbReference>
<dbReference type="GO" id="GO:0042025">
    <property type="term" value="C:host cell nucleus"/>
    <property type="evidence" value="ECO:0007669"/>
    <property type="project" value="UniProtKB-SubCell"/>
</dbReference>
<comment type="PTM">
    <text evidence="12">Phosphorylated.</text>
</comment>
<evidence type="ECO:0000256" key="12">
    <source>
        <dbReference type="HAMAP-Rule" id="MF_04001"/>
    </source>
</evidence>
<dbReference type="GO" id="GO:0006351">
    <property type="term" value="P:DNA-templated transcription"/>
    <property type="evidence" value="ECO:0007669"/>
    <property type="project" value="UniProtKB-UniRule"/>
</dbReference>
<dbReference type="Gene3D" id="2.170.200.10">
    <property type="entry name" value="Papillomavirus E2 early protein domain"/>
    <property type="match status" value="1"/>
</dbReference>
<feature type="region of interest" description="DNA-binding domain" evidence="12">
    <location>
        <begin position="337"/>
        <end position="418"/>
    </location>
</feature>
<protein>
    <recommendedName>
        <fullName evidence="12">Regulatory protein E2</fullName>
    </recommendedName>
</protein>
<keyword evidence="9 12" id="KW-0238">DNA-binding</keyword>
<keyword evidence="4 12" id="KW-0244">Early protein</keyword>
<dbReference type="Pfam" id="PF00508">
    <property type="entry name" value="PPV_E2_N"/>
    <property type="match status" value="1"/>
</dbReference>
<dbReference type="GO" id="GO:0006260">
    <property type="term" value="P:DNA replication"/>
    <property type="evidence" value="ECO:0007669"/>
    <property type="project" value="UniProtKB-KW"/>
</dbReference>
<evidence type="ECO:0000256" key="2">
    <source>
        <dbReference type="ARBA" id="ARBA00007794"/>
    </source>
</evidence>
<evidence type="ECO:0000256" key="8">
    <source>
        <dbReference type="ARBA" id="ARBA00023015"/>
    </source>
</evidence>
<comment type="subunit">
    <text evidence="12">Binds DNA as homodimer. Interacts with protein E1; this interaction greatly increases E1 DNA-binding activity. Interacts with protein L1; this interaction enhances E2-dependent replication and transcription activation. Interacts with protein L2; this interaction inhibits E2 transcriptional activity but not DNA replication function E2. Interacts with protein E7; this interaction inhibits E7 oncogenic activity. Interacts with host TAF1; this interaction modulates E2-dependent transcriptional regulation. Interacts with host BRD4; this interaction mediates E2 transcriptional activation function. Additionally, the interaction with host BRD4 on mitotic chromosomes mediates tethering of the viral genome. Interacts with host TOPBP1; this interaction is required for optimal viral DNA replication.</text>
</comment>
<evidence type="ECO:0000256" key="1">
    <source>
        <dbReference type="ARBA" id="ARBA00004147"/>
    </source>
</evidence>
<dbReference type="HAMAP" id="MF_04001">
    <property type="entry name" value="PPV_E2"/>
    <property type="match status" value="1"/>
</dbReference>
<proteinExistence type="inferred from homology"/>
<evidence type="ECO:0000256" key="5">
    <source>
        <dbReference type="ARBA" id="ARBA00022553"/>
    </source>
</evidence>
<dbReference type="InterPro" id="IPR012677">
    <property type="entry name" value="Nucleotide-bd_a/b_plait_sf"/>
</dbReference>
<keyword evidence="11 12" id="KW-0804">Transcription</keyword>
<organism evidence="16">
    <name type="scientific">Pygoscelis adeliae papillomavirus 2</name>
    <dbReference type="NCBI Taxonomy" id="2045113"/>
    <lineage>
        <taxon>Viruses</taxon>
        <taxon>Monodnaviria</taxon>
        <taxon>Shotokuvirae</taxon>
        <taxon>Cossaviricota</taxon>
        <taxon>Papovaviricetes</taxon>
        <taxon>Zurhausenvirales</taxon>
        <taxon>Papillomaviridae</taxon>
        <taxon>Firstpapillomavirinae</taxon>
        <taxon>Treisepsilonpapillomavirus</taxon>
        <taxon>Treisepsilonpapillomavirus 1</taxon>
    </lineage>
</organism>
<keyword evidence="8 12" id="KW-0805">Transcription regulation</keyword>
<dbReference type="SUPFAM" id="SSF51332">
    <property type="entry name" value="E2 regulatory, transactivation domain"/>
    <property type="match status" value="1"/>
</dbReference>
<comment type="subcellular location">
    <subcellularLocation>
        <location evidence="1 12">Host nucleus</location>
    </subcellularLocation>
</comment>
<dbReference type="InterPro" id="IPR042503">
    <property type="entry name" value="Regulatory_protein_E2_N_1"/>
</dbReference>
<dbReference type="InterPro" id="IPR036050">
    <property type="entry name" value="Regulatory_protein_E2_N"/>
</dbReference>
<keyword evidence="10 12" id="KW-0010">Activator</keyword>
<dbReference type="Gene3D" id="1.10.287.30">
    <property type="entry name" value="E2 (early) protein, N terminal domain, subdomain 1"/>
    <property type="match status" value="1"/>
</dbReference>
<feature type="domain" description="Papillomavirus E2 N-terminal" evidence="14">
    <location>
        <begin position="3"/>
        <end position="188"/>
    </location>
</feature>
<dbReference type="GO" id="GO:0003700">
    <property type="term" value="F:DNA-binding transcription factor activity"/>
    <property type="evidence" value="ECO:0007669"/>
    <property type="project" value="UniProtKB-UniRule"/>
</dbReference>
<dbReference type="InterPro" id="IPR042504">
    <property type="entry name" value="Regulatory_protein_E2_N_2"/>
</dbReference>
<dbReference type="EMBL" id="MF168943">
    <property type="protein sequence ID" value="ATL23482.1"/>
    <property type="molecule type" value="Genomic_DNA"/>
</dbReference>
<evidence type="ECO:0000256" key="3">
    <source>
        <dbReference type="ARBA" id="ARBA00022491"/>
    </source>
</evidence>
<dbReference type="InterPro" id="IPR000427">
    <property type="entry name" value="Papillomavirus_E2_C"/>
</dbReference>
<dbReference type="GO" id="GO:0039693">
    <property type="term" value="P:viral DNA genome replication"/>
    <property type="evidence" value="ECO:0007669"/>
    <property type="project" value="UniProtKB-UniRule"/>
</dbReference>
<evidence type="ECO:0000256" key="9">
    <source>
        <dbReference type="ARBA" id="ARBA00023125"/>
    </source>
</evidence>
<feature type="region of interest" description="Disordered" evidence="13">
    <location>
        <begin position="198"/>
        <end position="308"/>
    </location>
</feature>
<comment type="caution">
    <text evidence="12">Lacks conserved residue(s) required for the propagation of feature annotation.</text>
</comment>
<evidence type="ECO:0000256" key="11">
    <source>
        <dbReference type="ARBA" id="ARBA00023163"/>
    </source>
</evidence>
<name>A0A291PWJ9_9PAPI</name>
<evidence type="ECO:0000259" key="14">
    <source>
        <dbReference type="Pfam" id="PF00508"/>
    </source>
</evidence>
<feature type="compositionally biased region" description="Acidic residues" evidence="13">
    <location>
        <begin position="202"/>
        <end position="216"/>
    </location>
</feature>
<evidence type="ECO:0000256" key="6">
    <source>
        <dbReference type="ARBA" id="ARBA00022562"/>
    </source>
</evidence>
<dbReference type="Gene3D" id="3.30.70.330">
    <property type="match status" value="1"/>
</dbReference>
<dbReference type="InterPro" id="IPR033668">
    <property type="entry name" value="Reg_prot_E2"/>
</dbReference>
<dbReference type="GO" id="GO:0003677">
    <property type="term" value="F:DNA binding"/>
    <property type="evidence" value="ECO:0007669"/>
    <property type="project" value="UniProtKB-UniRule"/>
</dbReference>
<dbReference type="GO" id="GO:0006275">
    <property type="term" value="P:regulation of DNA replication"/>
    <property type="evidence" value="ECO:0007669"/>
    <property type="project" value="UniProtKB-UniRule"/>
</dbReference>
<dbReference type="GO" id="GO:0000166">
    <property type="term" value="F:nucleotide binding"/>
    <property type="evidence" value="ECO:0007669"/>
    <property type="project" value="UniProtKB-UniRule"/>
</dbReference>
<comment type="similarity">
    <text evidence="2">Belongs to the papillomaviridae E8^E2C protein family.</text>
</comment>
<comment type="function">
    <text evidence="12">Plays a role in the initiation of viral DNA replication. A dimer of E2 interacts with a dimer of E1 in order to improve specificity of E1 DNA binding activity. Once the complex recognizes and binds DNA at specific sites, the E2 dimer is removed from DNA. E2 also regulates viral transcription through binding to the E2RE response element (5'-ACCNNNNNNGGT-3') present in multiple copies in the regulatory regions of the viral genome. Activates or represses transcription depending on E2RE's position with regards to proximal promoter elements including the TATA-box. Repression occurs by sterically hindering the assembly of the transcription initiation complex.</text>
</comment>